<keyword evidence="2" id="KW-0677">Repeat</keyword>
<dbReference type="SUPFAM" id="SSF52075">
    <property type="entry name" value="Outer arm dynein light chain 1"/>
    <property type="match status" value="1"/>
</dbReference>
<accession>A0A7R8UHU0</accession>
<organism evidence="5 6">
    <name type="scientific">Hermetia illucens</name>
    <name type="common">Black soldier fly</name>
    <dbReference type="NCBI Taxonomy" id="343691"/>
    <lineage>
        <taxon>Eukaryota</taxon>
        <taxon>Metazoa</taxon>
        <taxon>Ecdysozoa</taxon>
        <taxon>Arthropoda</taxon>
        <taxon>Hexapoda</taxon>
        <taxon>Insecta</taxon>
        <taxon>Pterygota</taxon>
        <taxon>Neoptera</taxon>
        <taxon>Endopterygota</taxon>
        <taxon>Diptera</taxon>
        <taxon>Brachycera</taxon>
        <taxon>Stratiomyomorpha</taxon>
        <taxon>Stratiomyidae</taxon>
        <taxon>Hermetiinae</taxon>
        <taxon>Hermetia</taxon>
    </lineage>
</organism>
<reference evidence="5 6" key="1">
    <citation type="submission" date="2020-11" db="EMBL/GenBank/DDBJ databases">
        <authorList>
            <person name="Wallbank WR R."/>
            <person name="Pardo Diaz C."/>
            <person name="Kozak K."/>
            <person name="Martin S."/>
            <person name="Jiggins C."/>
            <person name="Moest M."/>
            <person name="Warren A I."/>
            <person name="Generalovic N T."/>
            <person name="Byers J.R.P. K."/>
            <person name="Montejo-Kovacevich G."/>
            <person name="Yen C E."/>
        </authorList>
    </citation>
    <scope>NUCLEOTIDE SEQUENCE [LARGE SCALE GENOMIC DNA]</scope>
</reference>
<keyword evidence="4" id="KW-0732">Signal</keyword>
<dbReference type="SMART" id="SM00365">
    <property type="entry name" value="LRR_SD22"/>
    <property type="match status" value="12"/>
</dbReference>
<dbReference type="SMART" id="SM00369">
    <property type="entry name" value="LRR_TYP"/>
    <property type="match status" value="26"/>
</dbReference>
<dbReference type="PROSITE" id="PS51450">
    <property type="entry name" value="LRR"/>
    <property type="match status" value="7"/>
</dbReference>
<dbReference type="EMBL" id="LR899010">
    <property type="protein sequence ID" value="CAD7081148.1"/>
    <property type="molecule type" value="Genomic_DNA"/>
</dbReference>
<dbReference type="SUPFAM" id="SSF52058">
    <property type="entry name" value="L domain-like"/>
    <property type="match status" value="3"/>
</dbReference>
<feature type="region of interest" description="Disordered" evidence="3">
    <location>
        <begin position="1143"/>
        <end position="1174"/>
    </location>
</feature>
<evidence type="ECO:0000256" key="1">
    <source>
        <dbReference type="ARBA" id="ARBA00022614"/>
    </source>
</evidence>
<dbReference type="SMART" id="SM00364">
    <property type="entry name" value="LRR_BAC"/>
    <property type="match status" value="6"/>
</dbReference>
<dbReference type="InterPro" id="IPR032675">
    <property type="entry name" value="LRR_dom_sf"/>
</dbReference>
<gene>
    <name evidence="5" type="ORF">HERILL_LOCUS4269</name>
</gene>
<feature type="signal peptide" evidence="4">
    <location>
        <begin position="1"/>
        <end position="22"/>
    </location>
</feature>
<feature type="region of interest" description="Disordered" evidence="3">
    <location>
        <begin position="1027"/>
        <end position="1053"/>
    </location>
</feature>
<feature type="region of interest" description="Disordered" evidence="3">
    <location>
        <begin position="1318"/>
        <end position="1337"/>
    </location>
</feature>
<evidence type="ECO:0008006" key="7">
    <source>
        <dbReference type="Google" id="ProtNLM"/>
    </source>
</evidence>
<dbReference type="InParanoid" id="A0A7R8UHU0"/>
<evidence type="ECO:0000313" key="6">
    <source>
        <dbReference type="Proteomes" id="UP000594454"/>
    </source>
</evidence>
<dbReference type="Pfam" id="PF00560">
    <property type="entry name" value="LRR_1"/>
    <property type="match status" value="1"/>
</dbReference>
<dbReference type="InterPro" id="IPR001611">
    <property type="entry name" value="Leu-rich_rpt"/>
</dbReference>
<keyword evidence="1" id="KW-0433">Leucine-rich repeat</keyword>
<evidence type="ECO:0000313" key="5">
    <source>
        <dbReference type="EMBL" id="CAD7081148.1"/>
    </source>
</evidence>
<evidence type="ECO:0000256" key="3">
    <source>
        <dbReference type="SAM" id="MobiDB-lite"/>
    </source>
</evidence>
<feature type="chain" id="PRO_5031521722" description="Chaoptin" evidence="4">
    <location>
        <begin position="23"/>
        <end position="1442"/>
    </location>
</feature>
<dbReference type="OMA" id="YFNRRPQ"/>
<proteinExistence type="predicted"/>
<evidence type="ECO:0000256" key="4">
    <source>
        <dbReference type="SAM" id="SignalP"/>
    </source>
</evidence>
<dbReference type="InterPro" id="IPR003591">
    <property type="entry name" value="Leu-rich_rpt_typical-subtyp"/>
</dbReference>
<dbReference type="OrthoDB" id="8195690at2759"/>
<dbReference type="Gene3D" id="3.80.10.10">
    <property type="entry name" value="Ribonuclease Inhibitor"/>
    <property type="match status" value="5"/>
</dbReference>
<name>A0A7R8UHU0_HERIL</name>
<sequence>MMPRICGRAIVALLIWWHIAWAGANDCPPSETILPCRCSQKGSDIQIWCSHSNLPQILEGIKEIAKTVKRPIDEFILENNQLPSLPGRFLAPLQIVRLMLRNNNMERLSTGWLTDLERSLMEIFIVERNLRSIPLESLIGFNRLEAITIQSEQLKRLPDFSGLISLKYLSVQSDSLIELPPQIFRHLPKLQTIHINGGKSLNRLEAGLFDNLPSLKMIDLSKNGINWIHLRALYRLPSLNYLKLSDNQISDVGMVGRVIKDLENLMKLKLDRNLINVLNEGSFVDLRMLGELYLNDNHITEIQYGSFHRTPNLRLVFLQNNRIKRIHPESFLQSSGSGVEFLYLQNNEIDHIEELRSLLDALPALKFLDMSNNFITEIPFGVLRGHGTLEQLHLDNNAIRMIDRDALMAMPALRELRLRNNSLTEILPAPFWNLPGLKGLDLALNQYRQIEPSLLHGIPSLRRLDLSQNYITSLDPLTFLNTPMLETLNISFNYLQTIDPITFQSLDRLFEVDASYNQLDRMIPGLPKIVERISVRGNQIQTLPVAATKVLNLPNVRMLDMSHNQLDYIPKFTFQSMNQLRVLSLANNKLRAIEDSTFLGANKLELLHLQDNEISQIQDKCIQFMGDLRDFNIQGNKIDLLNDNLFLNSSQLEVLDLSRNNIHTATPSIFKNLKSLKYLDLSGNYLAELPRSMSALSDLEQIDVSFNRLAYLVPEVMSMWRNITDIRLSNNQIVEIKKGTLRNLRNLLYLDLSSNEINSLEPGALRNLQEIQEISLADNKLVDLKDHVFENLPNLQAIHLQHNLLRFISPEAFFNSPSLVYLNLSSNHFRTMENVGVRSMRNLEVLDITSNALRKINTMPLQVLNWLVELKLDDNNICKVQGQPFDNMPRLRVLSMRNNRMKMMTEKTFKNLRGNIAIFDIDGNPVTCSCEMFWLSVWLDETKAPMPGPMCQNGRYLRSVRLENNNCVTDSRSSNHLPLMNEHGDIFLRQINEEIDDNCDDEIPQEEPKRPLPGESEYFYDQYIDFPGNDSTAPPRDPLPQQISTRPTTTTPSSVDLNNTLLNYNLFKNPRPPPAQQSSSPFTFFGYPLPSLFGRKSDARAVSGFPPTRGKVRMYRPSAAELEKYLNQQTQFPDITARNRFTELSSSEGSSPEAQDSFRTSFKSPAPEKGGFAPFIPGTVSGFIPISNPYETRNETTEDQIQGHSVEVPIEKDETPGEQLTVMVPVATKSPTTPDVHATVKTTTPSFIDEEETPRDTIYTLQDELVSQITTQSTDNIPRYSQLPSTPETILLIPPTSEIENVPAKRYQEEVWQNHGNSHEEVPVHSRPPTGKSTITKVFTPQSPQAEEYFRTTTHTDPADSEVQSNEVITTKYIELDDQSRKHGMEWYYENYKSGGDGAVSSDDSNNHNGFVGIRSSNGCSIEVKSFVGVVLISVLLRMRFM</sequence>
<dbReference type="Pfam" id="PF13855">
    <property type="entry name" value="LRR_8"/>
    <property type="match status" value="7"/>
</dbReference>
<dbReference type="PANTHER" id="PTHR24366">
    <property type="entry name" value="IG(IMMUNOGLOBULIN) AND LRR(LEUCINE RICH REPEAT) DOMAINS"/>
    <property type="match status" value="1"/>
</dbReference>
<dbReference type="PANTHER" id="PTHR24366:SF96">
    <property type="entry name" value="LEUCINE RICH REPEAT CONTAINING 53"/>
    <property type="match status" value="1"/>
</dbReference>
<dbReference type="FunCoup" id="A0A7R8UHU0">
    <property type="interactions" value="2"/>
</dbReference>
<evidence type="ECO:0000256" key="2">
    <source>
        <dbReference type="ARBA" id="ARBA00022737"/>
    </source>
</evidence>
<dbReference type="Proteomes" id="UP000594454">
    <property type="component" value="Chromosome 2"/>
</dbReference>
<keyword evidence="6" id="KW-1185">Reference proteome</keyword>
<protein>
    <recommendedName>
        <fullName evidence="7">Chaoptin</fullName>
    </recommendedName>
</protein>
<feature type="compositionally biased region" description="Low complexity" evidence="3">
    <location>
        <begin position="1044"/>
        <end position="1053"/>
    </location>
</feature>
<dbReference type="FunFam" id="3.80.10.10:FF:001164">
    <property type="entry name" value="GH01279p"/>
    <property type="match status" value="2"/>
</dbReference>
<feature type="compositionally biased region" description="Polar residues" evidence="3">
    <location>
        <begin position="1143"/>
        <end position="1163"/>
    </location>
</feature>